<evidence type="ECO:0000256" key="1">
    <source>
        <dbReference type="SAM" id="Phobius"/>
    </source>
</evidence>
<name>A0A0G3BDY9_9BURK</name>
<dbReference type="Pfam" id="PF19443">
    <property type="entry name" value="DAHL"/>
    <property type="match status" value="1"/>
</dbReference>
<proteinExistence type="predicted"/>
<evidence type="ECO:0000259" key="3">
    <source>
        <dbReference type="PROSITE" id="PS50887"/>
    </source>
</evidence>
<dbReference type="SUPFAM" id="SSF55073">
    <property type="entry name" value="Nucleotide cyclase"/>
    <property type="match status" value="1"/>
</dbReference>
<evidence type="ECO:0000313" key="4">
    <source>
        <dbReference type="EMBL" id="AKJ27634.1"/>
    </source>
</evidence>
<dbReference type="Pfam" id="PF00990">
    <property type="entry name" value="GGDEF"/>
    <property type="match status" value="1"/>
</dbReference>
<dbReference type="PANTHER" id="PTHR46663:SF2">
    <property type="entry name" value="GGDEF DOMAIN-CONTAINING PROTEIN"/>
    <property type="match status" value="1"/>
</dbReference>
<feature type="transmembrane region" description="Helical" evidence="1">
    <location>
        <begin position="269"/>
        <end position="290"/>
    </location>
</feature>
<dbReference type="InterPro" id="IPR000160">
    <property type="entry name" value="GGDEF_dom"/>
</dbReference>
<protein>
    <submittedName>
        <fullName evidence="4">Diguanylate cyclase</fullName>
    </submittedName>
</protein>
<dbReference type="RefSeq" id="WP_053013347.1">
    <property type="nucleotide sequence ID" value="NZ_CP011371.1"/>
</dbReference>
<dbReference type="EMBL" id="CP011371">
    <property type="protein sequence ID" value="AKJ27634.1"/>
    <property type="molecule type" value="Genomic_DNA"/>
</dbReference>
<dbReference type="FunFam" id="3.30.70.270:FF:000001">
    <property type="entry name" value="Diguanylate cyclase domain protein"/>
    <property type="match status" value="1"/>
</dbReference>
<keyword evidence="2" id="KW-0732">Signal</keyword>
<dbReference type="PANTHER" id="PTHR46663">
    <property type="entry name" value="DIGUANYLATE CYCLASE DGCT-RELATED"/>
    <property type="match status" value="1"/>
</dbReference>
<dbReference type="AlphaFoldDB" id="A0A0G3BDY9"/>
<dbReference type="KEGG" id="pbh:AAW51_0943"/>
<keyword evidence="5" id="KW-1185">Reference proteome</keyword>
<dbReference type="SMART" id="SM00267">
    <property type="entry name" value="GGDEF"/>
    <property type="match status" value="1"/>
</dbReference>
<dbReference type="CDD" id="cd01949">
    <property type="entry name" value="GGDEF"/>
    <property type="match status" value="1"/>
</dbReference>
<dbReference type="STRING" id="413882.AAW51_0943"/>
<dbReference type="InterPro" id="IPR052163">
    <property type="entry name" value="DGC-Regulatory_Protein"/>
</dbReference>
<keyword evidence="1" id="KW-1133">Transmembrane helix</keyword>
<feature type="signal peptide" evidence="2">
    <location>
        <begin position="1"/>
        <end position="26"/>
    </location>
</feature>
<dbReference type="Proteomes" id="UP000035352">
    <property type="component" value="Chromosome"/>
</dbReference>
<dbReference type="GO" id="GO:0003824">
    <property type="term" value="F:catalytic activity"/>
    <property type="evidence" value="ECO:0007669"/>
    <property type="project" value="UniProtKB-ARBA"/>
</dbReference>
<dbReference type="InterPro" id="IPR045812">
    <property type="entry name" value="DAHL"/>
</dbReference>
<feature type="domain" description="GGDEF" evidence="3">
    <location>
        <begin position="354"/>
        <end position="489"/>
    </location>
</feature>
<keyword evidence="1" id="KW-0812">Transmembrane</keyword>
<evidence type="ECO:0000256" key="2">
    <source>
        <dbReference type="SAM" id="SignalP"/>
    </source>
</evidence>
<gene>
    <name evidence="4" type="ORF">AAW51_0943</name>
</gene>
<accession>A0A0G3BDY9</accession>
<organism evidence="4 5">
    <name type="scientific">Caldimonas brevitalea</name>
    <dbReference type="NCBI Taxonomy" id="413882"/>
    <lineage>
        <taxon>Bacteria</taxon>
        <taxon>Pseudomonadati</taxon>
        <taxon>Pseudomonadota</taxon>
        <taxon>Betaproteobacteria</taxon>
        <taxon>Burkholderiales</taxon>
        <taxon>Sphaerotilaceae</taxon>
        <taxon>Caldimonas</taxon>
    </lineage>
</organism>
<feature type="chain" id="PRO_5005183712" evidence="2">
    <location>
        <begin position="27"/>
        <end position="491"/>
    </location>
</feature>
<dbReference type="InterPro" id="IPR043128">
    <property type="entry name" value="Rev_trsase/Diguanyl_cyclase"/>
</dbReference>
<reference evidence="4 5" key="1">
    <citation type="submission" date="2015-05" db="EMBL/GenBank/DDBJ databases">
        <authorList>
            <person name="Tang B."/>
            <person name="Yu Y."/>
        </authorList>
    </citation>
    <scope>NUCLEOTIDE SEQUENCE [LARGE SCALE GENOMIC DNA]</scope>
    <source>
        <strain evidence="4 5">DSM 7029</strain>
    </source>
</reference>
<dbReference type="InterPro" id="IPR029787">
    <property type="entry name" value="Nucleotide_cyclase"/>
</dbReference>
<dbReference type="PROSITE" id="PS50887">
    <property type="entry name" value="GGDEF"/>
    <property type="match status" value="1"/>
</dbReference>
<dbReference type="Gene3D" id="3.30.70.270">
    <property type="match status" value="1"/>
</dbReference>
<dbReference type="OrthoDB" id="8734984at2"/>
<keyword evidence="1" id="KW-0472">Membrane</keyword>
<dbReference type="NCBIfam" id="TIGR00254">
    <property type="entry name" value="GGDEF"/>
    <property type="match status" value="1"/>
</dbReference>
<evidence type="ECO:0000313" key="5">
    <source>
        <dbReference type="Proteomes" id="UP000035352"/>
    </source>
</evidence>
<sequence length="491" mass="52954">MTGALRRAGLLWLAVLAATAAVSALAVLQQTSYSAFVERHRQALSDVAALRQADTRWTVQILKVQTGTAANYDALADAGHAVTRARDVVGEAAVSLGVAREAPSLAALREALSNKAEAAESIKSEHAILLNSLRFIPTQLEQLTEELRRQRDVPTARRDAFAALDAARALTLELLRFLSHADSSSHDGLDTSLAHLQAVLQSADSLPDMSASSELLQLHARSVLLHEQQTHRAAAAALQAPTAATVEAVEAQINDVFRDRLKELHRYRVALFALATLLCSAAVYAGLGWWRSYRALAEAHRNLAQQLVETRRLMREAAELSNAATHDALTGIANRRLVEDRLEQAIARAVRTHSGLALVFADLDGFKAVNDEHGHAVGDSLLIEVARRFKHNVRDCDTVGRLGGDEFVLILEEAEAGGAARVAQAVLQDIEAIRRVEGCRVAVSASIGIVGWHADCGRVIDARALLHQADLAMYEAKRAGKGRCCTTILAA</sequence>